<proteinExistence type="predicted"/>
<sequence>MLPFGEEYVVAGPRKRRFPLFRSAQPRRPSTCAGRGLHRFALSPLAESPQLDSAETLPPLAAARQRRTPKSLPIDDGKRKAAAMKSGGGPRSTPPLKDSAALEGLREK</sequence>
<organism evidence="1 2">
    <name type="scientific">Ixodes persulcatus</name>
    <name type="common">Taiga tick</name>
    <dbReference type="NCBI Taxonomy" id="34615"/>
    <lineage>
        <taxon>Eukaryota</taxon>
        <taxon>Metazoa</taxon>
        <taxon>Ecdysozoa</taxon>
        <taxon>Arthropoda</taxon>
        <taxon>Chelicerata</taxon>
        <taxon>Arachnida</taxon>
        <taxon>Acari</taxon>
        <taxon>Parasitiformes</taxon>
        <taxon>Ixodida</taxon>
        <taxon>Ixodoidea</taxon>
        <taxon>Ixodidae</taxon>
        <taxon>Ixodinae</taxon>
        <taxon>Ixodes</taxon>
    </lineage>
</organism>
<dbReference type="Proteomes" id="UP000805193">
    <property type="component" value="Unassembled WGS sequence"/>
</dbReference>
<name>A0AC60QHH6_IXOPE</name>
<keyword evidence="2" id="KW-1185">Reference proteome</keyword>
<evidence type="ECO:0000313" key="1">
    <source>
        <dbReference type="EMBL" id="KAG0433666.1"/>
    </source>
</evidence>
<comment type="caution">
    <text evidence="1">The sequence shown here is derived from an EMBL/GenBank/DDBJ whole genome shotgun (WGS) entry which is preliminary data.</text>
</comment>
<dbReference type="EMBL" id="JABSTQ010009039">
    <property type="protein sequence ID" value="KAG0433666.1"/>
    <property type="molecule type" value="Genomic_DNA"/>
</dbReference>
<protein>
    <submittedName>
        <fullName evidence="1">Uncharacterized protein</fullName>
    </submittedName>
</protein>
<reference evidence="1 2" key="1">
    <citation type="journal article" date="2020" name="Cell">
        <title>Large-Scale Comparative Analyses of Tick Genomes Elucidate Their Genetic Diversity and Vector Capacities.</title>
        <authorList>
            <consortium name="Tick Genome and Microbiome Consortium (TIGMIC)"/>
            <person name="Jia N."/>
            <person name="Wang J."/>
            <person name="Shi W."/>
            <person name="Du L."/>
            <person name="Sun Y."/>
            <person name="Zhan W."/>
            <person name="Jiang J.F."/>
            <person name="Wang Q."/>
            <person name="Zhang B."/>
            <person name="Ji P."/>
            <person name="Bell-Sakyi L."/>
            <person name="Cui X.M."/>
            <person name="Yuan T.T."/>
            <person name="Jiang B.G."/>
            <person name="Yang W.F."/>
            <person name="Lam T.T."/>
            <person name="Chang Q.C."/>
            <person name="Ding S.J."/>
            <person name="Wang X.J."/>
            <person name="Zhu J.G."/>
            <person name="Ruan X.D."/>
            <person name="Zhao L."/>
            <person name="Wei J.T."/>
            <person name="Ye R.Z."/>
            <person name="Que T.C."/>
            <person name="Du C.H."/>
            <person name="Zhou Y.H."/>
            <person name="Cheng J.X."/>
            <person name="Dai P.F."/>
            <person name="Guo W.B."/>
            <person name="Han X.H."/>
            <person name="Huang E.J."/>
            <person name="Li L.F."/>
            <person name="Wei W."/>
            <person name="Gao Y.C."/>
            <person name="Liu J.Z."/>
            <person name="Shao H.Z."/>
            <person name="Wang X."/>
            <person name="Wang C.C."/>
            <person name="Yang T.C."/>
            <person name="Huo Q.B."/>
            <person name="Li W."/>
            <person name="Chen H.Y."/>
            <person name="Chen S.E."/>
            <person name="Zhou L.G."/>
            <person name="Ni X.B."/>
            <person name="Tian J.H."/>
            <person name="Sheng Y."/>
            <person name="Liu T."/>
            <person name="Pan Y.S."/>
            <person name="Xia L.Y."/>
            <person name="Li J."/>
            <person name="Zhao F."/>
            <person name="Cao W.C."/>
        </authorList>
    </citation>
    <scope>NUCLEOTIDE SEQUENCE [LARGE SCALE GENOMIC DNA]</scope>
    <source>
        <strain evidence="1">Iper-2018</strain>
    </source>
</reference>
<gene>
    <name evidence="1" type="ORF">HPB47_019703</name>
</gene>
<accession>A0AC60QHH6</accession>
<evidence type="ECO:0000313" key="2">
    <source>
        <dbReference type="Proteomes" id="UP000805193"/>
    </source>
</evidence>